<evidence type="ECO:0000256" key="5">
    <source>
        <dbReference type="ARBA" id="ARBA00023163"/>
    </source>
</evidence>
<dbReference type="InterPro" id="IPR003652">
    <property type="entry name" value="Ataxin_AXH_dom"/>
</dbReference>
<reference evidence="10" key="1">
    <citation type="submission" date="2025-08" db="UniProtKB">
        <authorList>
            <consortium name="RefSeq"/>
        </authorList>
    </citation>
    <scope>IDENTIFICATION</scope>
    <source>
        <tissue evidence="10">Gonads</tissue>
    </source>
</reference>
<feature type="region of interest" description="Disordered" evidence="7">
    <location>
        <begin position="93"/>
        <end position="121"/>
    </location>
</feature>
<feature type="compositionally biased region" description="Polar residues" evidence="7">
    <location>
        <begin position="164"/>
        <end position="184"/>
    </location>
</feature>
<keyword evidence="5" id="KW-0804">Transcription</keyword>
<dbReference type="PANTHER" id="PTHR13392:SF13">
    <property type="entry name" value="AXH DOMAIN-CONTAINING PROTEIN"/>
    <property type="match status" value="1"/>
</dbReference>
<dbReference type="SUPFAM" id="SSF102031">
    <property type="entry name" value="AXH domain"/>
    <property type="match status" value="1"/>
</dbReference>
<feature type="region of interest" description="Disordered" evidence="7">
    <location>
        <begin position="518"/>
        <end position="551"/>
    </location>
</feature>
<feature type="compositionally biased region" description="Low complexity" evidence="7">
    <location>
        <begin position="402"/>
        <end position="412"/>
    </location>
</feature>
<dbReference type="GeneID" id="115889891"/>
<keyword evidence="6" id="KW-0539">Nucleus</keyword>
<feature type="region of interest" description="Disordered" evidence="7">
    <location>
        <begin position="242"/>
        <end position="281"/>
    </location>
</feature>
<proteinExistence type="predicted"/>
<accession>A0A6J2YRE9</accession>
<dbReference type="Gene3D" id="2.170.16.10">
    <property type="entry name" value="Hedgehog/Intein (Hint) domain"/>
    <property type="match status" value="1"/>
</dbReference>
<evidence type="ECO:0000259" key="8">
    <source>
        <dbReference type="PROSITE" id="PS51148"/>
    </source>
</evidence>
<evidence type="ECO:0000256" key="1">
    <source>
        <dbReference type="ARBA" id="ARBA00004123"/>
    </source>
</evidence>
<dbReference type="GO" id="GO:0003677">
    <property type="term" value="F:DNA binding"/>
    <property type="evidence" value="ECO:0007669"/>
    <property type="project" value="UniProtKB-KW"/>
</dbReference>
<keyword evidence="9" id="KW-1185">Reference proteome</keyword>
<dbReference type="Pfam" id="PF08517">
    <property type="entry name" value="AXH"/>
    <property type="match status" value="1"/>
</dbReference>
<feature type="domain" description="AXH" evidence="8">
    <location>
        <begin position="270"/>
        <end position="400"/>
    </location>
</feature>
<dbReference type="AlphaFoldDB" id="A0A6J2YRE9"/>
<dbReference type="GO" id="GO:0005634">
    <property type="term" value="C:nucleus"/>
    <property type="evidence" value="ECO:0007669"/>
    <property type="project" value="UniProtKB-SubCell"/>
</dbReference>
<dbReference type="OrthoDB" id="10000452at2759"/>
<dbReference type="InterPro" id="IPR036096">
    <property type="entry name" value="Ataxin_AXH_dom_sf"/>
</dbReference>
<comment type="subcellular location">
    <subcellularLocation>
        <location evidence="1">Nucleus</location>
    </subcellularLocation>
</comment>
<dbReference type="PANTHER" id="PTHR13392">
    <property type="entry name" value="ATAXIN 1"/>
    <property type="match status" value="1"/>
</dbReference>
<evidence type="ECO:0000313" key="9">
    <source>
        <dbReference type="Proteomes" id="UP000504635"/>
    </source>
</evidence>
<protein>
    <submittedName>
        <fullName evidence="10">Proteoglycan 4 isoform X1</fullName>
    </submittedName>
</protein>
<dbReference type="Proteomes" id="UP000504635">
    <property type="component" value="Unplaced"/>
</dbReference>
<dbReference type="SMART" id="SM00536">
    <property type="entry name" value="AXH"/>
    <property type="match status" value="1"/>
</dbReference>
<keyword evidence="3" id="KW-0805">Transcription regulation</keyword>
<dbReference type="RefSeq" id="XP_030765841.1">
    <property type="nucleotide sequence ID" value="XM_030909981.1"/>
</dbReference>
<evidence type="ECO:0000256" key="7">
    <source>
        <dbReference type="SAM" id="MobiDB-lite"/>
    </source>
</evidence>
<evidence type="ECO:0000256" key="6">
    <source>
        <dbReference type="ARBA" id="ARBA00023242"/>
    </source>
</evidence>
<dbReference type="InterPro" id="IPR043404">
    <property type="entry name" value="ATAXIN1-like"/>
</dbReference>
<evidence type="ECO:0000256" key="2">
    <source>
        <dbReference type="ARBA" id="ARBA00022491"/>
    </source>
</evidence>
<gene>
    <name evidence="10" type="primary">LOC115889891</name>
</gene>
<dbReference type="InParanoid" id="A0A6J2YRE9"/>
<evidence type="ECO:0000313" key="10">
    <source>
        <dbReference type="RefSeq" id="XP_030765841.1"/>
    </source>
</evidence>
<dbReference type="PROSITE" id="PS51148">
    <property type="entry name" value="AXH"/>
    <property type="match status" value="1"/>
</dbReference>
<dbReference type="KEGG" id="soy:115889891"/>
<dbReference type="GO" id="GO:0006355">
    <property type="term" value="P:regulation of DNA-templated transcription"/>
    <property type="evidence" value="ECO:0007669"/>
    <property type="project" value="InterPro"/>
</dbReference>
<feature type="region of interest" description="Disordered" evidence="7">
    <location>
        <begin position="391"/>
        <end position="412"/>
    </location>
</feature>
<keyword evidence="4" id="KW-0238">DNA-binding</keyword>
<name>A0A6J2YRE9_SITOR</name>
<sequence>MISAGVEGRLAYMTYSEPWSRNPPKHQPEVFLRPAPKLLPPAARCTEEQPLPLFLPYRSYNGVSAGGGTLAAAGNGGVPVTATFPNGTRIAPSRPIGKYPSPPPTALPVNLAQPKEEREDPLSPYSPYRIFPHSPQYSPFPYPALCQQPPYMLRTPSFPPTPVSPQETFSPGTPTASSTSNTFMSPPATFSPPSTIVKHHSPLVREKRTPPTPQSPSFKVPSGKEGSMKHRLLTRPEDAIARNGPLDLQKPPAEGRKRLGATMSPPRSPKRALNNNAAPGNFQKGQMIQLANGEFKRIEEMRTEDFIQSAEKSPALRLAESTVLKIEEGREGHVTVTLAYNQRRAQVEVDSTPEHPYFVMGHGWASFNPDRTLQCYGLKVHRLQVGDVLVSLTPRDTPPTPNSTSASSRGTTIMTTATTTTMSARPYPVVNHNNTPTSNSVSTINHGGNLFSPPSSSLAISLSSNHHRPLSHSPPKPVRSPEYILSTPVGQALHFYNSAIATDAKGLPQTVPLQLDAESRKRRWSAPDAIEEEEMAQRSRMSVFDGSIKKE</sequence>
<evidence type="ECO:0000256" key="3">
    <source>
        <dbReference type="ARBA" id="ARBA00023015"/>
    </source>
</evidence>
<keyword evidence="2" id="KW-0678">Repressor</keyword>
<feature type="region of interest" description="Disordered" evidence="7">
    <location>
        <begin position="154"/>
        <end position="228"/>
    </location>
</feature>
<evidence type="ECO:0000256" key="4">
    <source>
        <dbReference type="ARBA" id="ARBA00023125"/>
    </source>
</evidence>
<organism evidence="9 10">
    <name type="scientific">Sitophilus oryzae</name>
    <name type="common">Rice weevil</name>
    <name type="synonym">Curculio oryzae</name>
    <dbReference type="NCBI Taxonomy" id="7048"/>
    <lineage>
        <taxon>Eukaryota</taxon>
        <taxon>Metazoa</taxon>
        <taxon>Ecdysozoa</taxon>
        <taxon>Arthropoda</taxon>
        <taxon>Hexapoda</taxon>
        <taxon>Insecta</taxon>
        <taxon>Pterygota</taxon>
        <taxon>Neoptera</taxon>
        <taxon>Endopterygota</taxon>
        <taxon>Coleoptera</taxon>
        <taxon>Polyphaga</taxon>
        <taxon>Cucujiformia</taxon>
        <taxon>Curculionidae</taxon>
        <taxon>Dryophthorinae</taxon>
        <taxon>Sitophilus</taxon>
    </lineage>
</organism>
<dbReference type="GO" id="GO:0003723">
    <property type="term" value="F:RNA binding"/>
    <property type="evidence" value="ECO:0007669"/>
    <property type="project" value="InterPro"/>
</dbReference>